<dbReference type="PANTHER" id="PTHR47691:SF3">
    <property type="entry name" value="HTH-TYPE TRANSCRIPTIONAL REGULATOR RV0890C-RELATED"/>
    <property type="match status" value="1"/>
</dbReference>
<dbReference type="InterPro" id="IPR027417">
    <property type="entry name" value="P-loop_NTPase"/>
</dbReference>
<protein>
    <recommendedName>
        <fullName evidence="4">NB-ARC domain-containing protein</fullName>
    </recommendedName>
</protein>
<evidence type="ECO:0000313" key="3">
    <source>
        <dbReference type="Proteomes" id="UP000623467"/>
    </source>
</evidence>
<comment type="caution">
    <text evidence="2">The sequence shown here is derived from an EMBL/GenBank/DDBJ whole genome shotgun (WGS) entry which is preliminary data.</text>
</comment>
<feature type="region of interest" description="Disordered" evidence="1">
    <location>
        <begin position="1"/>
        <end position="53"/>
    </location>
</feature>
<dbReference type="AlphaFoldDB" id="A0A8H6X3M8"/>
<name>A0A8H6X3M8_9AGAR</name>
<accession>A0A8H6X3M8</accession>
<dbReference type="SUPFAM" id="SSF52540">
    <property type="entry name" value="P-loop containing nucleoside triphosphate hydrolases"/>
    <property type="match status" value="1"/>
</dbReference>
<dbReference type="OrthoDB" id="1534087at2759"/>
<evidence type="ECO:0000256" key="1">
    <source>
        <dbReference type="SAM" id="MobiDB-lite"/>
    </source>
</evidence>
<dbReference type="InterPro" id="IPR011990">
    <property type="entry name" value="TPR-like_helical_dom_sf"/>
</dbReference>
<dbReference type="SUPFAM" id="SSF48452">
    <property type="entry name" value="TPR-like"/>
    <property type="match status" value="1"/>
</dbReference>
<dbReference type="PANTHER" id="PTHR47691">
    <property type="entry name" value="REGULATOR-RELATED"/>
    <property type="match status" value="1"/>
</dbReference>
<evidence type="ECO:0000313" key="2">
    <source>
        <dbReference type="EMBL" id="KAF7333644.1"/>
    </source>
</evidence>
<reference evidence="2" key="1">
    <citation type="submission" date="2020-05" db="EMBL/GenBank/DDBJ databases">
        <title>Mycena genomes resolve the evolution of fungal bioluminescence.</title>
        <authorList>
            <person name="Tsai I.J."/>
        </authorList>
    </citation>
    <scope>NUCLEOTIDE SEQUENCE</scope>
    <source>
        <strain evidence="2">160909Yilan</strain>
    </source>
</reference>
<evidence type="ECO:0008006" key="4">
    <source>
        <dbReference type="Google" id="ProtNLM"/>
    </source>
</evidence>
<gene>
    <name evidence="2" type="ORF">MSAN_02407400</name>
</gene>
<dbReference type="Gene3D" id="3.40.50.300">
    <property type="entry name" value="P-loop containing nucleotide triphosphate hydrolases"/>
    <property type="match status" value="1"/>
</dbReference>
<organism evidence="2 3">
    <name type="scientific">Mycena sanguinolenta</name>
    <dbReference type="NCBI Taxonomy" id="230812"/>
    <lineage>
        <taxon>Eukaryota</taxon>
        <taxon>Fungi</taxon>
        <taxon>Dikarya</taxon>
        <taxon>Basidiomycota</taxon>
        <taxon>Agaricomycotina</taxon>
        <taxon>Agaricomycetes</taxon>
        <taxon>Agaricomycetidae</taxon>
        <taxon>Agaricales</taxon>
        <taxon>Marasmiineae</taxon>
        <taxon>Mycenaceae</taxon>
        <taxon>Mycena</taxon>
    </lineage>
</organism>
<keyword evidence="3" id="KW-1185">Reference proteome</keyword>
<feature type="compositionally biased region" description="Gly residues" evidence="1">
    <location>
        <begin position="32"/>
        <end position="53"/>
    </location>
</feature>
<dbReference type="EMBL" id="JACAZH010000052">
    <property type="protein sequence ID" value="KAF7333644.1"/>
    <property type="molecule type" value="Genomic_DNA"/>
</dbReference>
<sequence>MSSGCKRRKEGNNSPGRKRRKIGNGYESNNEFGGGKGGSGGNSLNGAGGAGGQGTGASLVIQARNATLKNNLCIDLSEFRDAVKQFSQPHNAPHPRQDMPSPHRIFYGRESLVDDIISLLRSEQTSRVCITGVGGMGKTSVALAVAQKAVAENIFPKEYVFWVPCVEAKSPDLLRRILYAQLRITTRSYDSLDPLVTDLDASKQRRLLLDNFETPWLSGSGKDQAEIGDILVRLAELPHIALLVTMTSGFSPGRIQWQHRVLQALDADAARDVFRIKYRDAAGGLELSAGPELDRLLMAIGRIPAITLMATCGGHQGTSPAALLKEWESAGTRMLAGDETRSMDETIRLSMERQVVKSNSEAFTLLAILSMLPAGTSGQNLSWWAPTLTSPSAAVGTLRTAALIEFKGDGHFATSRIFVRPTIQSYMSHQDRIPAEVRDQVHDACYNFVLRHESIPDDPKFKTDFQAIASEEINIQGLLMEIPVNAPRPNAVDALIAFSLYQSRTKASAVVASHALEVARSVYNDLHVANRDATVRHVADRNAARHVAAAHHSLGQSLFILDQYEEACKHFEEAAGCYKNLPGGADLHRAGEVLMCLQNTWNLLETKSLTEFESLTREAQANLSHEPASDYHVARGLLAFGRFLWWNNREHIFETLSAAKAIFEHLGCPASTAECLYYMAREYARQGRCAKSFTHH</sequence>
<dbReference type="Proteomes" id="UP000623467">
    <property type="component" value="Unassembled WGS sequence"/>
</dbReference>
<proteinExistence type="predicted"/>